<dbReference type="EMBL" id="HBIX01008074">
    <property type="protein sequence ID" value="CAE0713496.1"/>
    <property type="molecule type" value="Transcribed_RNA"/>
</dbReference>
<feature type="compositionally biased region" description="Basic and acidic residues" evidence="1">
    <location>
        <begin position="128"/>
        <end position="148"/>
    </location>
</feature>
<organism evidence="3">
    <name type="scientific">Pseudo-nitzschia australis</name>
    <dbReference type="NCBI Taxonomy" id="44445"/>
    <lineage>
        <taxon>Eukaryota</taxon>
        <taxon>Sar</taxon>
        <taxon>Stramenopiles</taxon>
        <taxon>Ochrophyta</taxon>
        <taxon>Bacillariophyta</taxon>
        <taxon>Bacillariophyceae</taxon>
        <taxon>Bacillariophycidae</taxon>
        <taxon>Bacillariales</taxon>
        <taxon>Bacillariaceae</taxon>
        <taxon>Pseudo-nitzschia</taxon>
    </lineage>
</organism>
<gene>
    <name evidence="3" type="ORF">PAUS00366_LOCUS6248</name>
</gene>
<accession>A0A7S4AEY9</accession>
<feature type="compositionally biased region" description="Low complexity" evidence="1">
    <location>
        <begin position="91"/>
        <end position="127"/>
    </location>
</feature>
<dbReference type="AlphaFoldDB" id="A0A7S4AEY9"/>
<dbReference type="InterPro" id="IPR037151">
    <property type="entry name" value="AlkB-like_sf"/>
</dbReference>
<sequence length="362" mass="40835">MDTNRSRRTNLPRDQNGNFVRHVPGLEYYGDFLSPKEQIDLLDLIYANPWQEGVIARRQQFYGEVYYHTSFKSKVLQGCSGDDNDTRDSDNSSSSCSNQENNIPSSNDNGSLYSNGSNSNRSSSGMESRQKENPNTDNSNKNDDKNKEGNNGIGIPIDDSGMRKWLDKTMPFFEKEGLTEAPTQVLINEYRNNMGIASHFEDFDAFGPVILTISLISPLYMTLKKPTTAPTIVEPGSNSDSNNNNNNACDSYDDVVKILLEPGSLLILKDDARFKYRHGIGKYKWIDIPPPKNQYWQSEDDESSPSENPEALLPTTAASVTRIKRGDSYRRVSLTIRHLLSTRRKVQDKEDESDTIKDPSAY</sequence>
<dbReference type="GO" id="GO:0032451">
    <property type="term" value="F:demethylase activity"/>
    <property type="evidence" value="ECO:0007669"/>
    <property type="project" value="TreeGrafter"/>
</dbReference>
<dbReference type="Pfam" id="PF13532">
    <property type="entry name" value="2OG-FeII_Oxy_2"/>
    <property type="match status" value="1"/>
</dbReference>
<feature type="region of interest" description="Disordered" evidence="1">
    <location>
        <begin position="80"/>
        <end position="160"/>
    </location>
</feature>
<dbReference type="Gene3D" id="2.60.120.590">
    <property type="entry name" value="Alpha-ketoglutarate-dependent dioxygenase AlkB-like"/>
    <property type="match status" value="1"/>
</dbReference>
<evidence type="ECO:0000256" key="1">
    <source>
        <dbReference type="SAM" id="MobiDB-lite"/>
    </source>
</evidence>
<name>A0A7S4AEY9_9STRA</name>
<dbReference type="PANTHER" id="PTHR12463">
    <property type="entry name" value="OXYGENASE-RELATED"/>
    <property type="match status" value="1"/>
</dbReference>
<evidence type="ECO:0000313" key="3">
    <source>
        <dbReference type="EMBL" id="CAE0713496.1"/>
    </source>
</evidence>
<dbReference type="InterPro" id="IPR032857">
    <property type="entry name" value="ALKBH4"/>
</dbReference>
<dbReference type="GO" id="GO:0016491">
    <property type="term" value="F:oxidoreductase activity"/>
    <property type="evidence" value="ECO:0007669"/>
    <property type="project" value="TreeGrafter"/>
</dbReference>
<dbReference type="SUPFAM" id="SSF51197">
    <property type="entry name" value="Clavaminate synthase-like"/>
    <property type="match status" value="1"/>
</dbReference>
<dbReference type="InterPro" id="IPR027450">
    <property type="entry name" value="AlkB-like"/>
</dbReference>
<reference evidence="3" key="1">
    <citation type="submission" date="2021-01" db="EMBL/GenBank/DDBJ databases">
        <authorList>
            <person name="Corre E."/>
            <person name="Pelletier E."/>
            <person name="Niang G."/>
            <person name="Scheremetjew M."/>
            <person name="Finn R."/>
            <person name="Kale V."/>
            <person name="Holt S."/>
            <person name="Cochrane G."/>
            <person name="Meng A."/>
            <person name="Brown T."/>
            <person name="Cohen L."/>
        </authorList>
    </citation>
    <scope>NUCLEOTIDE SEQUENCE</scope>
    <source>
        <strain evidence="3">10249 10 AB</strain>
    </source>
</reference>
<dbReference type="GO" id="GO:0070988">
    <property type="term" value="P:demethylation"/>
    <property type="evidence" value="ECO:0007669"/>
    <property type="project" value="InterPro"/>
</dbReference>
<proteinExistence type="predicted"/>
<evidence type="ECO:0000259" key="2">
    <source>
        <dbReference type="Pfam" id="PF13532"/>
    </source>
</evidence>
<feature type="domain" description="Alpha-ketoglutarate-dependent dioxygenase AlkB-like" evidence="2">
    <location>
        <begin position="159"/>
        <end position="337"/>
    </location>
</feature>
<feature type="region of interest" description="Disordered" evidence="1">
    <location>
        <begin position="343"/>
        <end position="362"/>
    </location>
</feature>
<dbReference type="PANTHER" id="PTHR12463:SF1">
    <property type="entry name" value="2-OXOGLUTARATE AND FE-DEPENDENT OXYGENASE FAMILY PROTEIN"/>
    <property type="match status" value="1"/>
</dbReference>
<protein>
    <recommendedName>
        <fullName evidence="2">Alpha-ketoglutarate-dependent dioxygenase AlkB-like domain-containing protein</fullName>
    </recommendedName>
</protein>